<evidence type="ECO:0000313" key="1">
    <source>
        <dbReference type="EMBL" id="OXC75427.1"/>
    </source>
</evidence>
<reference evidence="2" key="1">
    <citation type="submission" date="2017-01" db="EMBL/GenBank/DDBJ databases">
        <title>Genome Analysis of Deinococcus marmoris KOPRI26562.</title>
        <authorList>
            <person name="Kim J.H."/>
            <person name="Oh H.-M."/>
        </authorList>
    </citation>
    <scope>NUCLEOTIDE SEQUENCE [LARGE SCALE GENOMIC DNA]</scope>
    <source>
        <strain evidence="2">PAMC 26633</strain>
    </source>
</reference>
<comment type="caution">
    <text evidence="1">The sequence shown here is derived from an EMBL/GenBank/DDBJ whole genome shotgun (WGS) entry which is preliminary data.</text>
</comment>
<protein>
    <submittedName>
        <fullName evidence="1">Uncharacterized protein</fullName>
    </submittedName>
</protein>
<dbReference type="Proteomes" id="UP000214720">
    <property type="component" value="Unassembled WGS sequence"/>
</dbReference>
<dbReference type="AlphaFoldDB" id="A0A226WXB0"/>
<dbReference type="EMBL" id="MTHB01000177">
    <property type="protein sequence ID" value="OXC75427.1"/>
    <property type="molecule type" value="Genomic_DNA"/>
</dbReference>
<gene>
    <name evidence="1" type="ORF">BSU04_26945</name>
</gene>
<proteinExistence type="predicted"/>
<sequence>MSFTNELPGDNDAQAFERTVIVRFGPIERAYNGGDGTHWTVDFKKDLSANIFG</sequence>
<name>A0A226WXB0_CABSO</name>
<accession>A0A226WXB0</accession>
<organism evidence="1 2">
    <name type="scientific">Caballeronia sordidicola</name>
    <name type="common">Burkholderia sordidicola</name>
    <dbReference type="NCBI Taxonomy" id="196367"/>
    <lineage>
        <taxon>Bacteria</taxon>
        <taxon>Pseudomonadati</taxon>
        <taxon>Pseudomonadota</taxon>
        <taxon>Betaproteobacteria</taxon>
        <taxon>Burkholderiales</taxon>
        <taxon>Burkholderiaceae</taxon>
        <taxon>Caballeronia</taxon>
    </lineage>
</organism>
<evidence type="ECO:0000313" key="2">
    <source>
        <dbReference type="Proteomes" id="UP000214720"/>
    </source>
</evidence>